<keyword evidence="1" id="KW-0812">Transmembrane</keyword>
<gene>
    <name evidence="3" type="ORF">GCM10011571_24530</name>
</gene>
<keyword evidence="1" id="KW-1133">Transmembrane helix</keyword>
<dbReference type="RefSeq" id="WP_188648176.1">
    <property type="nucleotide sequence ID" value="NZ_BMHQ01000008.1"/>
</dbReference>
<keyword evidence="4" id="KW-1185">Reference proteome</keyword>
<dbReference type="Pfam" id="PF07811">
    <property type="entry name" value="TadE"/>
    <property type="match status" value="1"/>
</dbReference>
<comment type="caution">
    <text evidence="3">The sequence shown here is derived from an EMBL/GenBank/DDBJ whole genome shotgun (WGS) entry which is preliminary data.</text>
</comment>
<accession>A0A8J2VJ28</accession>
<feature type="domain" description="TadE-like" evidence="2">
    <location>
        <begin position="12"/>
        <end position="54"/>
    </location>
</feature>
<evidence type="ECO:0000259" key="2">
    <source>
        <dbReference type="Pfam" id="PF07811"/>
    </source>
</evidence>
<dbReference type="InterPro" id="IPR012495">
    <property type="entry name" value="TadE-like_dom"/>
</dbReference>
<protein>
    <recommendedName>
        <fullName evidence="2">TadE-like domain-containing protein</fullName>
    </recommendedName>
</protein>
<evidence type="ECO:0000313" key="4">
    <source>
        <dbReference type="Proteomes" id="UP000625210"/>
    </source>
</evidence>
<evidence type="ECO:0000313" key="3">
    <source>
        <dbReference type="EMBL" id="GGE21543.1"/>
    </source>
</evidence>
<proteinExistence type="predicted"/>
<dbReference type="Proteomes" id="UP000625210">
    <property type="component" value="Unassembled WGS sequence"/>
</dbReference>
<evidence type="ECO:0000256" key="1">
    <source>
        <dbReference type="SAM" id="Phobius"/>
    </source>
</evidence>
<reference evidence="3" key="2">
    <citation type="submission" date="2020-09" db="EMBL/GenBank/DDBJ databases">
        <authorList>
            <person name="Sun Q."/>
            <person name="Zhou Y."/>
        </authorList>
    </citation>
    <scope>NUCLEOTIDE SEQUENCE</scope>
    <source>
        <strain evidence="3">CGMCC 1.15179</strain>
    </source>
</reference>
<dbReference type="EMBL" id="BMHQ01000008">
    <property type="protein sequence ID" value="GGE21543.1"/>
    <property type="molecule type" value="Genomic_DNA"/>
</dbReference>
<sequence>MSWFTQLKNKKGSVTIEFMFLIPLFMFMALFIWQVVIAGLAVMNTQTALQDAVRVASITEDEDAAREQAYKTFGNPSSYKLSNLSIDVQNDRAVVTAKTDIDVLFMSSTISYTKTAQAPVLK</sequence>
<organism evidence="3 4">
    <name type="scientific">Marinithermofilum abyssi</name>
    <dbReference type="NCBI Taxonomy" id="1571185"/>
    <lineage>
        <taxon>Bacteria</taxon>
        <taxon>Bacillati</taxon>
        <taxon>Bacillota</taxon>
        <taxon>Bacilli</taxon>
        <taxon>Bacillales</taxon>
        <taxon>Thermoactinomycetaceae</taxon>
        <taxon>Marinithermofilum</taxon>
    </lineage>
</organism>
<dbReference type="AlphaFoldDB" id="A0A8J2VJ28"/>
<feature type="transmembrane region" description="Helical" evidence="1">
    <location>
        <begin position="20"/>
        <end position="42"/>
    </location>
</feature>
<name>A0A8J2VJ28_9BACL</name>
<keyword evidence="1" id="KW-0472">Membrane</keyword>
<reference evidence="3" key="1">
    <citation type="journal article" date="2014" name="Int. J. Syst. Evol. Microbiol.">
        <title>Complete genome sequence of Corynebacterium casei LMG S-19264T (=DSM 44701T), isolated from a smear-ripened cheese.</title>
        <authorList>
            <consortium name="US DOE Joint Genome Institute (JGI-PGF)"/>
            <person name="Walter F."/>
            <person name="Albersmeier A."/>
            <person name="Kalinowski J."/>
            <person name="Ruckert C."/>
        </authorList>
    </citation>
    <scope>NUCLEOTIDE SEQUENCE</scope>
    <source>
        <strain evidence="3">CGMCC 1.15179</strain>
    </source>
</reference>